<dbReference type="RefSeq" id="WP_188610553.1">
    <property type="nucleotide sequence ID" value="NZ_BMGG01000006.1"/>
</dbReference>
<feature type="transmembrane region" description="Helical" evidence="6">
    <location>
        <begin position="63"/>
        <end position="85"/>
    </location>
</feature>
<evidence type="ECO:0000256" key="3">
    <source>
        <dbReference type="ARBA" id="ARBA00022989"/>
    </source>
</evidence>
<evidence type="ECO:0000256" key="1">
    <source>
        <dbReference type="ARBA" id="ARBA00004141"/>
    </source>
</evidence>
<dbReference type="PANTHER" id="PTHR36926">
    <property type="entry name" value="COLICIN V PRODUCTION PROTEIN"/>
    <property type="match status" value="1"/>
</dbReference>
<sequence length="204" mass="21915">MPISLLDLIVLGVVVISALLAAVRGLTREVLAIASWVIAAIAALMFHPQLVPIVQQHISNPNVALAISIAAIFLVTLVVISFITVRLSDLVLDSRIGAIDRTLGFLFGAARGLLVCIIAFIFFTWLVPEKMQPDWAKSARMKPFLQSSGDKLMAMLPEDPEGLISKYRNRQKQNEGSEPPAEGDTTAKPPAETPAPAPATPGRS</sequence>
<feature type="region of interest" description="Disordered" evidence="5">
    <location>
        <begin position="164"/>
        <end position="204"/>
    </location>
</feature>
<evidence type="ECO:0000256" key="5">
    <source>
        <dbReference type="SAM" id="MobiDB-lite"/>
    </source>
</evidence>
<dbReference type="GO" id="GO:0016020">
    <property type="term" value="C:membrane"/>
    <property type="evidence" value="ECO:0007669"/>
    <property type="project" value="UniProtKB-SubCell"/>
</dbReference>
<feature type="transmembrane region" description="Helical" evidence="6">
    <location>
        <begin position="105"/>
        <end position="127"/>
    </location>
</feature>
<comment type="subcellular location">
    <subcellularLocation>
        <location evidence="1">Membrane</location>
        <topology evidence="1">Multi-pass membrane protein</topology>
    </subcellularLocation>
</comment>
<dbReference type="Pfam" id="PF02674">
    <property type="entry name" value="Colicin_V"/>
    <property type="match status" value="1"/>
</dbReference>
<organism evidence="7 8">
    <name type="scientific">Chelatococcus reniformis</name>
    <dbReference type="NCBI Taxonomy" id="1494448"/>
    <lineage>
        <taxon>Bacteria</taxon>
        <taxon>Pseudomonadati</taxon>
        <taxon>Pseudomonadota</taxon>
        <taxon>Alphaproteobacteria</taxon>
        <taxon>Hyphomicrobiales</taxon>
        <taxon>Chelatococcaceae</taxon>
        <taxon>Chelatococcus</taxon>
    </lineage>
</organism>
<evidence type="ECO:0000313" key="7">
    <source>
        <dbReference type="EMBL" id="GGC74313.1"/>
    </source>
</evidence>
<evidence type="ECO:0000256" key="4">
    <source>
        <dbReference type="ARBA" id="ARBA00023136"/>
    </source>
</evidence>
<comment type="caution">
    <text evidence="7">The sequence shown here is derived from an EMBL/GenBank/DDBJ whole genome shotgun (WGS) entry which is preliminary data.</text>
</comment>
<evidence type="ECO:0000313" key="8">
    <source>
        <dbReference type="Proteomes" id="UP000637002"/>
    </source>
</evidence>
<name>A0A916UJ45_9HYPH</name>
<accession>A0A916UJ45</accession>
<evidence type="ECO:0000256" key="6">
    <source>
        <dbReference type="SAM" id="Phobius"/>
    </source>
</evidence>
<protein>
    <submittedName>
        <fullName evidence="7">Colicin V biosynthesis protein</fullName>
    </submittedName>
</protein>
<keyword evidence="2 6" id="KW-0812">Transmembrane</keyword>
<dbReference type="EMBL" id="BMGG01000006">
    <property type="protein sequence ID" value="GGC74313.1"/>
    <property type="molecule type" value="Genomic_DNA"/>
</dbReference>
<proteinExistence type="predicted"/>
<evidence type="ECO:0000256" key="2">
    <source>
        <dbReference type="ARBA" id="ARBA00022692"/>
    </source>
</evidence>
<dbReference type="AlphaFoldDB" id="A0A916UJ45"/>
<keyword evidence="4 6" id="KW-0472">Membrane</keyword>
<reference evidence="7" key="1">
    <citation type="journal article" date="2014" name="Int. J. Syst. Evol. Microbiol.">
        <title>Complete genome sequence of Corynebacterium casei LMG S-19264T (=DSM 44701T), isolated from a smear-ripened cheese.</title>
        <authorList>
            <consortium name="US DOE Joint Genome Institute (JGI-PGF)"/>
            <person name="Walter F."/>
            <person name="Albersmeier A."/>
            <person name="Kalinowski J."/>
            <person name="Ruckert C."/>
        </authorList>
    </citation>
    <scope>NUCLEOTIDE SEQUENCE</scope>
    <source>
        <strain evidence="7">CGMCC 1.12919</strain>
    </source>
</reference>
<reference evidence="7" key="2">
    <citation type="submission" date="2020-09" db="EMBL/GenBank/DDBJ databases">
        <authorList>
            <person name="Sun Q."/>
            <person name="Zhou Y."/>
        </authorList>
    </citation>
    <scope>NUCLEOTIDE SEQUENCE</scope>
    <source>
        <strain evidence="7">CGMCC 1.12919</strain>
    </source>
</reference>
<keyword evidence="3 6" id="KW-1133">Transmembrane helix</keyword>
<dbReference type="InterPro" id="IPR052719">
    <property type="entry name" value="CvpA-like"/>
</dbReference>
<keyword evidence="8" id="KW-1185">Reference proteome</keyword>
<feature type="transmembrane region" description="Helical" evidence="6">
    <location>
        <begin position="31"/>
        <end position="51"/>
    </location>
</feature>
<dbReference type="GO" id="GO:0009403">
    <property type="term" value="P:toxin biosynthetic process"/>
    <property type="evidence" value="ECO:0007669"/>
    <property type="project" value="InterPro"/>
</dbReference>
<dbReference type="Proteomes" id="UP000637002">
    <property type="component" value="Unassembled WGS sequence"/>
</dbReference>
<dbReference type="PANTHER" id="PTHR36926:SF1">
    <property type="entry name" value="COLICIN V PRODUCTION PROTEIN"/>
    <property type="match status" value="1"/>
</dbReference>
<gene>
    <name evidence="7" type="primary">cvpA</name>
    <name evidence="7" type="ORF">GCM10010994_35910</name>
</gene>
<dbReference type="InterPro" id="IPR003825">
    <property type="entry name" value="Colicin-V_CvpA"/>
</dbReference>
<feature type="compositionally biased region" description="Pro residues" evidence="5">
    <location>
        <begin position="191"/>
        <end position="204"/>
    </location>
</feature>